<sequence>MVNDVVSALAILAFDHCITIDTEIDWGWDSPWSFVRVLFVQLTRYLPIMVVPIYLYDALGFISEANCPPLYNLILGLTASVIVAAECLLLIRTWVIWGRKRTMLMGLSALGIACIVGGIVNLVALQSVKYEHSPQSSSGCFQPFGSPAYEWNFLCVAVFELVAVVQIFHRDRRYESRIFLILLNDIFYVLCILSMVSTFNRSSSWSCLISDMS</sequence>
<protein>
    <submittedName>
        <fullName evidence="1">Uncharacterized protein</fullName>
    </submittedName>
</protein>
<proteinExistence type="predicted"/>
<accession>A0ACB7ZYC2</accession>
<comment type="caution">
    <text evidence="1">The sequence shown here is derived from an EMBL/GenBank/DDBJ whole genome shotgun (WGS) entry which is preliminary data.</text>
</comment>
<keyword evidence="2" id="KW-1185">Reference proteome</keyword>
<dbReference type="Proteomes" id="UP000790377">
    <property type="component" value="Unassembled WGS sequence"/>
</dbReference>
<name>A0ACB7ZYC2_9AGAM</name>
<evidence type="ECO:0000313" key="2">
    <source>
        <dbReference type="Proteomes" id="UP000790377"/>
    </source>
</evidence>
<reference evidence="1" key="1">
    <citation type="journal article" date="2021" name="New Phytol.">
        <title>Evolutionary innovations through gain and loss of genes in the ectomycorrhizal Boletales.</title>
        <authorList>
            <person name="Wu G."/>
            <person name="Miyauchi S."/>
            <person name="Morin E."/>
            <person name="Kuo A."/>
            <person name="Drula E."/>
            <person name="Varga T."/>
            <person name="Kohler A."/>
            <person name="Feng B."/>
            <person name="Cao Y."/>
            <person name="Lipzen A."/>
            <person name="Daum C."/>
            <person name="Hundley H."/>
            <person name="Pangilinan J."/>
            <person name="Johnson J."/>
            <person name="Barry K."/>
            <person name="LaButti K."/>
            <person name="Ng V."/>
            <person name="Ahrendt S."/>
            <person name="Min B."/>
            <person name="Choi I.G."/>
            <person name="Park H."/>
            <person name="Plett J.M."/>
            <person name="Magnuson J."/>
            <person name="Spatafora J.W."/>
            <person name="Nagy L.G."/>
            <person name="Henrissat B."/>
            <person name="Grigoriev I.V."/>
            <person name="Yang Z.L."/>
            <person name="Xu J."/>
            <person name="Martin F.M."/>
        </authorList>
    </citation>
    <scope>NUCLEOTIDE SEQUENCE</scope>
    <source>
        <strain evidence="1">ATCC 28755</strain>
    </source>
</reference>
<organism evidence="1 2">
    <name type="scientific">Hygrophoropsis aurantiaca</name>
    <dbReference type="NCBI Taxonomy" id="72124"/>
    <lineage>
        <taxon>Eukaryota</taxon>
        <taxon>Fungi</taxon>
        <taxon>Dikarya</taxon>
        <taxon>Basidiomycota</taxon>
        <taxon>Agaricomycotina</taxon>
        <taxon>Agaricomycetes</taxon>
        <taxon>Agaricomycetidae</taxon>
        <taxon>Boletales</taxon>
        <taxon>Coniophorineae</taxon>
        <taxon>Hygrophoropsidaceae</taxon>
        <taxon>Hygrophoropsis</taxon>
    </lineage>
</organism>
<evidence type="ECO:0000313" key="1">
    <source>
        <dbReference type="EMBL" id="KAH7906250.1"/>
    </source>
</evidence>
<dbReference type="EMBL" id="MU268046">
    <property type="protein sequence ID" value="KAH7906250.1"/>
    <property type="molecule type" value="Genomic_DNA"/>
</dbReference>
<gene>
    <name evidence="1" type="ORF">BJ138DRAFT_653651</name>
</gene>